<feature type="region of interest" description="Disordered" evidence="2">
    <location>
        <begin position="20"/>
        <end position="66"/>
    </location>
</feature>
<keyword evidence="5" id="KW-1185">Reference proteome</keyword>
<dbReference type="RefSeq" id="WP_110846884.1">
    <property type="nucleotide sequence ID" value="NZ_WKJM01000034.1"/>
</dbReference>
<dbReference type="SUPFAM" id="SSF69047">
    <property type="entry name" value="Hypothetical protein YjbJ"/>
    <property type="match status" value="1"/>
</dbReference>
<organism evidence="4 5">
    <name type="scientific">Duganella alba</name>
    <dbReference type="NCBI Taxonomy" id="2666081"/>
    <lineage>
        <taxon>Bacteria</taxon>
        <taxon>Pseudomonadati</taxon>
        <taxon>Pseudomonadota</taxon>
        <taxon>Betaproteobacteria</taxon>
        <taxon>Burkholderiales</taxon>
        <taxon>Oxalobacteraceae</taxon>
        <taxon>Telluria group</taxon>
        <taxon>Duganella</taxon>
    </lineage>
</organism>
<reference evidence="4 5" key="1">
    <citation type="submission" date="2019-11" db="EMBL/GenBank/DDBJ databases">
        <title>Novel species isolated from a subtropical stream in China.</title>
        <authorList>
            <person name="Lu H."/>
        </authorList>
    </citation>
    <scope>NUCLEOTIDE SEQUENCE [LARGE SCALE GENOMIC DNA]</scope>
    <source>
        <strain evidence="4 5">FT25W</strain>
    </source>
</reference>
<dbReference type="Gene3D" id="1.10.1470.10">
    <property type="entry name" value="YjbJ"/>
    <property type="match status" value="1"/>
</dbReference>
<evidence type="ECO:0000259" key="3">
    <source>
        <dbReference type="Pfam" id="PF05532"/>
    </source>
</evidence>
<evidence type="ECO:0000313" key="5">
    <source>
        <dbReference type="Proteomes" id="UP000481037"/>
    </source>
</evidence>
<comment type="similarity">
    <text evidence="1">Belongs to the UPF0337 (CsbD) family.</text>
</comment>
<protein>
    <submittedName>
        <fullName evidence="4">CsbD family protein</fullName>
    </submittedName>
</protein>
<feature type="domain" description="CsbD-like" evidence="3">
    <location>
        <begin position="4"/>
        <end position="56"/>
    </location>
</feature>
<name>A0A6L5QP84_9BURK</name>
<dbReference type="AlphaFoldDB" id="A0A6L5QP84"/>
<dbReference type="EMBL" id="WKJM01000034">
    <property type="protein sequence ID" value="MRX11465.1"/>
    <property type="molecule type" value="Genomic_DNA"/>
</dbReference>
<sequence>MNKDQVKGTLKDVGGKIQEEAGKLVGSSEQQAKGLNKQAEGKVQKGYGDAKEAVKDTVNDINKGNR</sequence>
<comment type="caution">
    <text evidence="4">The sequence shown here is derived from an EMBL/GenBank/DDBJ whole genome shotgun (WGS) entry which is preliminary data.</text>
</comment>
<evidence type="ECO:0000313" key="4">
    <source>
        <dbReference type="EMBL" id="MRX11465.1"/>
    </source>
</evidence>
<feature type="compositionally biased region" description="Basic and acidic residues" evidence="2">
    <location>
        <begin position="39"/>
        <end position="58"/>
    </location>
</feature>
<accession>A0A6L5QP84</accession>
<evidence type="ECO:0000256" key="1">
    <source>
        <dbReference type="ARBA" id="ARBA00009129"/>
    </source>
</evidence>
<evidence type="ECO:0000256" key="2">
    <source>
        <dbReference type="SAM" id="MobiDB-lite"/>
    </source>
</evidence>
<dbReference type="Proteomes" id="UP000481037">
    <property type="component" value="Unassembled WGS sequence"/>
</dbReference>
<proteinExistence type="inferred from homology"/>
<dbReference type="Pfam" id="PF05532">
    <property type="entry name" value="CsbD"/>
    <property type="match status" value="1"/>
</dbReference>
<gene>
    <name evidence="4" type="ORF">GJ697_26935</name>
</gene>
<dbReference type="InterPro" id="IPR036629">
    <property type="entry name" value="YjbJ_sf"/>
</dbReference>
<dbReference type="InterPro" id="IPR008462">
    <property type="entry name" value="CsbD"/>
</dbReference>